<dbReference type="GO" id="GO:0000160">
    <property type="term" value="P:phosphorelay signal transduction system"/>
    <property type="evidence" value="ECO:0007669"/>
    <property type="project" value="InterPro"/>
</dbReference>
<dbReference type="EMBL" id="QGGI01000003">
    <property type="protein sequence ID" value="PWJ95938.1"/>
    <property type="molecule type" value="Genomic_DNA"/>
</dbReference>
<dbReference type="InterPro" id="IPR011006">
    <property type="entry name" value="CheY-like_superfamily"/>
</dbReference>
<reference evidence="4 5" key="1">
    <citation type="submission" date="2018-05" db="EMBL/GenBank/DDBJ databases">
        <title>Genomic Encyclopedia of Type Strains, Phase IV (KMG-IV): sequencing the most valuable type-strain genomes for metagenomic binning, comparative biology and taxonomic classification.</title>
        <authorList>
            <person name="Goeker M."/>
        </authorList>
    </citation>
    <scope>NUCLEOTIDE SEQUENCE [LARGE SCALE GENOMIC DNA]</scope>
    <source>
        <strain evidence="4 5">DSM 24906</strain>
    </source>
</reference>
<organism evidence="4 5">
    <name type="scientific">Oceanotoga teriensis</name>
    <dbReference type="NCBI Taxonomy" id="515440"/>
    <lineage>
        <taxon>Bacteria</taxon>
        <taxon>Thermotogati</taxon>
        <taxon>Thermotogota</taxon>
        <taxon>Thermotogae</taxon>
        <taxon>Petrotogales</taxon>
        <taxon>Petrotogaceae</taxon>
        <taxon>Oceanotoga</taxon>
    </lineage>
</organism>
<comment type="caution">
    <text evidence="4">The sequence shown here is derived from an EMBL/GenBank/DDBJ whole genome shotgun (WGS) entry which is preliminary data.</text>
</comment>
<dbReference type="Proteomes" id="UP000245921">
    <property type="component" value="Unassembled WGS sequence"/>
</dbReference>
<feature type="modified residue" description="4-aspartylphosphate" evidence="2">
    <location>
        <position position="54"/>
    </location>
</feature>
<dbReference type="InterPro" id="IPR050595">
    <property type="entry name" value="Bact_response_regulator"/>
</dbReference>
<dbReference type="InterPro" id="IPR001789">
    <property type="entry name" value="Sig_transdc_resp-reg_receiver"/>
</dbReference>
<evidence type="ECO:0000259" key="3">
    <source>
        <dbReference type="PROSITE" id="PS50110"/>
    </source>
</evidence>
<evidence type="ECO:0000256" key="2">
    <source>
        <dbReference type="PROSITE-ProRule" id="PRU00169"/>
    </source>
</evidence>
<keyword evidence="1 2" id="KW-0597">Phosphoprotein</keyword>
<evidence type="ECO:0000256" key="1">
    <source>
        <dbReference type="ARBA" id="ARBA00022553"/>
    </source>
</evidence>
<accession>A0AA45C8E0</accession>
<dbReference type="PANTHER" id="PTHR44591:SF3">
    <property type="entry name" value="RESPONSE REGULATORY DOMAIN-CONTAINING PROTEIN"/>
    <property type="match status" value="1"/>
</dbReference>
<dbReference type="PROSITE" id="PS50110">
    <property type="entry name" value="RESPONSE_REGULATORY"/>
    <property type="match status" value="1"/>
</dbReference>
<feature type="domain" description="Response regulatory" evidence="3">
    <location>
        <begin position="4"/>
        <end position="119"/>
    </location>
</feature>
<evidence type="ECO:0000313" key="4">
    <source>
        <dbReference type="EMBL" id="PWJ95938.1"/>
    </source>
</evidence>
<name>A0AA45C8E0_9BACT</name>
<dbReference type="PANTHER" id="PTHR44591">
    <property type="entry name" value="STRESS RESPONSE REGULATOR PROTEIN 1"/>
    <property type="match status" value="1"/>
</dbReference>
<protein>
    <submittedName>
        <fullName evidence="4">Response regulator receiver and ANTAR domain protein</fullName>
    </submittedName>
</protein>
<dbReference type="AlphaFoldDB" id="A0AA45C8E0"/>
<dbReference type="SMART" id="SM00448">
    <property type="entry name" value="REC"/>
    <property type="match status" value="1"/>
</dbReference>
<sequence>MKEKIVIADDEPITRQDLREILEIAGYNVVADASDGFDAVELCRKFKPDLVLMDIKMPLLDGLNASKIITSEGLAGGVILLTAYSDEDFIAKAKKSGVIGYLVKPIDERSLIPSIEISLSKCVEINRMKEDIKKANKK</sequence>
<evidence type="ECO:0000313" key="5">
    <source>
        <dbReference type="Proteomes" id="UP000245921"/>
    </source>
</evidence>
<proteinExistence type="predicted"/>
<dbReference type="Gene3D" id="3.40.50.2300">
    <property type="match status" value="1"/>
</dbReference>
<gene>
    <name evidence="4" type="ORF">C7380_103117</name>
</gene>
<dbReference type="Pfam" id="PF00072">
    <property type="entry name" value="Response_reg"/>
    <property type="match status" value="1"/>
</dbReference>
<keyword evidence="5" id="KW-1185">Reference proteome</keyword>
<dbReference type="SUPFAM" id="SSF52172">
    <property type="entry name" value="CheY-like"/>
    <property type="match status" value="1"/>
</dbReference>